<organism evidence="5 6">
    <name type="scientific">Galactobacter caseinivorans</name>
    <dbReference type="NCBI Taxonomy" id="2676123"/>
    <lineage>
        <taxon>Bacteria</taxon>
        <taxon>Bacillati</taxon>
        <taxon>Actinomycetota</taxon>
        <taxon>Actinomycetes</taxon>
        <taxon>Micrococcales</taxon>
        <taxon>Micrococcaceae</taxon>
        <taxon>Galactobacter</taxon>
    </lineage>
</organism>
<comment type="similarity">
    <text evidence="1 4">Belongs to the glycosyl hydrolase 1 family.</text>
</comment>
<proteinExistence type="inferred from homology"/>
<dbReference type="SUPFAM" id="SSF51445">
    <property type="entry name" value="(Trans)glycosidases"/>
    <property type="match status" value="1"/>
</dbReference>
<name>A0A496PHJ3_9MICC</name>
<evidence type="ECO:0000313" key="6">
    <source>
        <dbReference type="Proteomes" id="UP000273119"/>
    </source>
</evidence>
<evidence type="ECO:0000256" key="4">
    <source>
        <dbReference type="RuleBase" id="RU003690"/>
    </source>
</evidence>
<dbReference type="GO" id="GO:0005829">
    <property type="term" value="C:cytosol"/>
    <property type="evidence" value="ECO:0007669"/>
    <property type="project" value="TreeGrafter"/>
</dbReference>
<keyword evidence="3" id="KW-0326">Glycosidase</keyword>
<comment type="caution">
    <text evidence="5">The sequence shown here is derived from an EMBL/GenBank/DDBJ whole genome shotgun (WGS) entry which is preliminary data.</text>
</comment>
<dbReference type="Gene3D" id="3.20.20.80">
    <property type="entry name" value="Glycosidases"/>
    <property type="match status" value="2"/>
</dbReference>
<protein>
    <submittedName>
        <fullName evidence="5">Glycoside hydrolase family 1 protein</fullName>
    </submittedName>
</protein>
<dbReference type="PANTHER" id="PTHR10353:SF36">
    <property type="entry name" value="LP05116P"/>
    <property type="match status" value="1"/>
</dbReference>
<dbReference type="InterPro" id="IPR001360">
    <property type="entry name" value="Glyco_hydro_1"/>
</dbReference>
<dbReference type="AlphaFoldDB" id="A0A496PHJ3"/>
<accession>A0A496PHJ3</accession>
<dbReference type="Pfam" id="PF00232">
    <property type="entry name" value="Glyco_hydro_1"/>
    <property type="match status" value="2"/>
</dbReference>
<dbReference type="GO" id="GO:0008422">
    <property type="term" value="F:beta-glucosidase activity"/>
    <property type="evidence" value="ECO:0007669"/>
    <property type="project" value="TreeGrafter"/>
</dbReference>
<dbReference type="RefSeq" id="WP_121485610.1">
    <property type="nucleotide sequence ID" value="NZ_QQXL01000006.1"/>
</dbReference>
<evidence type="ECO:0000256" key="3">
    <source>
        <dbReference type="ARBA" id="ARBA00023295"/>
    </source>
</evidence>
<dbReference type="PANTHER" id="PTHR10353">
    <property type="entry name" value="GLYCOSYL HYDROLASE"/>
    <property type="match status" value="1"/>
</dbReference>
<evidence type="ECO:0000313" key="5">
    <source>
        <dbReference type="EMBL" id="RKW69939.1"/>
    </source>
</evidence>
<gene>
    <name evidence="5" type="ORF">DWQ67_10770</name>
</gene>
<dbReference type="EMBL" id="QQXL01000006">
    <property type="protein sequence ID" value="RKW69939.1"/>
    <property type="molecule type" value="Genomic_DNA"/>
</dbReference>
<evidence type="ECO:0000256" key="2">
    <source>
        <dbReference type="ARBA" id="ARBA00022801"/>
    </source>
</evidence>
<evidence type="ECO:0000256" key="1">
    <source>
        <dbReference type="ARBA" id="ARBA00010838"/>
    </source>
</evidence>
<keyword evidence="2 5" id="KW-0378">Hydrolase</keyword>
<dbReference type="PRINTS" id="PR00131">
    <property type="entry name" value="GLHYDRLASE1"/>
</dbReference>
<dbReference type="Proteomes" id="UP000273119">
    <property type="component" value="Unassembled WGS sequence"/>
</dbReference>
<sequence>MTAQDHALTFPQGFLWGAATSAHQVEGNNVNSNWWVRENAAQPDVRDRSGDAADSFHRYEEDIALLASLGLTSYRFSIEWSRIEPAPGHFSLAMREHYARMIGSCARHGLTPVVTLHHFTNPIWFSQLGGWEAPDAASHFERYVAFVAPILQDVPWVCTINEPNLLAGAPDDPATGAALASLEAPSPRATANLISAHEAARRVLHSDTSAQTGWSIAAQAYHAASGAEEEMLAYRYPREDLFLEAARSDDFVGVQAYLRTFIGKQGPLPVAEDAETTQMGWEYFPQALGIAVRHAHAITGRPLLVTENGMATADDNRRIDYTFEALTALHEAMASGADVRGYLHWSALDNYEWGSNLPTFGLIAVDPETFARQAKPSAHWLGQVARTGQLQRPLSVSTV</sequence>
<keyword evidence="6" id="KW-1185">Reference proteome</keyword>
<dbReference type="GO" id="GO:0016052">
    <property type="term" value="P:carbohydrate catabolic process"/>
    <property type="evidence" value="ECO:0007669"/>
    <property type="project" value="TreeGrafter"/>
</dbReference>
<dbReference type="InterPro" id="IPR017853">
    <property type="entry name" value="GH"/>
</dbReference>
<reference evidence="5 6" key="1">
    <citation type="submission" date="2018-07" db="EMBL/GenBank/DDBJ databases">
        <title>Arthrobacter sp. nov., isolated from raw cow's milk with high bacterial count.</title>
        <authorList>
            <person name="Hahne J."/>
            <person name="Isele D."/>
            <person name="Lipski A."/>
        </authorList>
    </citation>
    <scope>NUCLEOTIDE SEQUENCE [LARGE SCALE GENOMIC DNA]</scope>
    <source>
        <strain evidence="5 6">JZ R-183</strain>
    </source>
</reference>